<dbReference type="Gene3D" id="3.30.1490.330">
    <property type="match status" value="1"/>
</dbReference>
<reference evidence="7 8" key="1">
    <citation type="journal article" date="2018" name="J. Microbiol.">
        <title>Bacillus spongiae sp. nov., isolated from sponge of Jeju Island.</title>
        <authorList>
            <person name="Lee G.E."/>
            <person name="Im W.T."/>
            <person name="Park J.S."/>
        </authorList>
    </citation>
    <scope>NUCLEOTIDE SEQUENCE [LARGE SCALE GENOMIC DNA]</scope>
    <source>
        <strain evidence="7 8">135PIL107-10</strain>
    </source>
</reference>
<sequence length="407" mass="47020">MNAEYIQKRKQFYSRISNFWADLYGDEYALYDVRMVNHAQVEKIRMISKYVSTIFHKTAHLLRNADDETLLELGFSKSTLPFIRLQTNNAETVISRLDLVEVDGTYKVLELNADTPTFIKELFYVNKKVCEEFRVVDPNDCEEEILSKVVTSSIMKACTNCNDPYVVFTSHEHNIEDQYTSMYLQSVANLKSTYVPLSKLQIDKEGLYDPNGRKIDVLYRQTFPIEQLILDRGERGEKIGEMLLDLVLNQKLGIVNPPSAFLLQSKVVQAAIWGLHEENNAFFSQEEHTWIEEYFLPTFLEKDRFVEEGHKYVKKPAFGREGDTIEIYNSNGELLFEDKSKSYTEYTPVYQKFVELPMCTFPSVRGKQRGHVMIGSFLLNGEPSAIGFRVGNPITDNLSYYLPIGLE</sequence>
<dbReference type="SUPFAM" id="SSF56059">
    <property type="entry name" value="Glutathione synthetase ATP-binding domain-like"/>
    <property type="match status" value="1"/>
</dbReference>
<evidence type="ECO:0000256" key="2">
    <source>
        <dbReference type="ARBA" id="ARBA00022723"/>
    </source>
</evidence>
<keyword evidence="5" id="KW-0460">Magnesium</keyword>
<protein>
    <submittedName>
        <fullName evidence="7">Glutathionylspermidine synthase family protein</fullName>
    </submittedName>
</protein>
<dbReference type="Proteomes" id="UP001312865">
    <property type="component" value="Unassembled WGS sequence"/>
</dbReference>
<evidence type="ECO:0000256" key="3">
    <source>
        <dbReference type="ARBA" id="ARBA00022741"/>
    </source>
</evidence>
<gene>
    <name evidence="7" type="ORF">WAK64_10770</name>
</gene>
<dbReference type="InterPro" id="IPR016185">
    <property type="entry name" value="PreATP-grasp_dom_sf"/>
</dbReference>
<evidence type="ECO:0000256" key="1">
    <source>
        <dbReference type="ARBA" id="ARBA00022598"/>
    </source>
</evidence>
<name>A0ABU8HED4_9BACI</name>
<keyword evidence="8" id="KW-1185">Reference proteome</keyword>
<dbReference type="EMBL" id="JBBAXC010000007">
    <property type="protein sequence ID" value="MEI5907541.1"/>
    <property type="molecule type" value="Genomic_DNA"/>
</dbReference>
<evidence type="ECO:0000259" key="6">
    <source>
        <dbReference type="Pfam" id="PF03738"/>
    </source>
</evidence>
<comment type="caution">
    <text evidence="7">The sequence shown here is derived from an EMBL/GenBank/DDBJ whole genome shotgun (WGS) entry which is preliminary data.</text>
</comment>
<dbReference type="Pfam" id="PF03738">
    <property type="entry name" value="GSP_synth"/>
    <property type="match status" value="1"/>
</dbReference>
<dbReference type="RefSeq" id="WP_336586990.1">
    <property type="nucleotide sequence ID" value="NZ_JBBAXC010000007.1"/>
</dbReference>
<proteinExistence type="predicted"/>
<feature type="domain" description="Glutathionylspermidine synthase pre-ATP-grasp-like" evidence="6">
    <location>
        <begin position="22"/>
        <end position="403"/>
    </location>
</feature>
<accession>A0ABU8HED4</accession>
<keyword evidence="2" id="KW-0479">Metal-binding</keyword>
<keyword evidence="1" id="KW-0436">Ligase</keyword>
<evidence type="ECO:0000313" key="8">
    <source>
        <dbReference type="Proteomes" id="UP001312865"/>
    </source>
</evidence>
<dbReference type="SUPFAM" id="SSF52440">
    <property type="entry name" value="PreATP-grasp domain"/>
    <property type="match status" value="1"/>
</dbReference>
<evidence type="ECO:0000256" key="5">
    <source>
        <dbReference type="ARBA" id="ARBA00022842"/>
    </source>
</evidence>
<keyword evidence="3" id="KW-0547">Nucleotide-binding</keyword>
<evidence type="ECO:0000313" key="7">
    <source>
        <dbReference type="EMBL" id="MEI5907541.1"/>
    </source>
</evidence>
<organism evidence="7 8">
    <name type="scientific">Bacillus spongiae</name>
    <dbReference type="NCBI Taxonomy" id="2683610"/>
    <lineage>
        <taxon>Bacteria</taxon>
        <taxon>Bacillati</taxon>
        <taxon>Bacillota</taxon>
        <taxon>Bacilli</taxon>
        <taxon>Bacillales</taxon>
        <taxon>Bacillaceae</taxon>
        <taxon>Bacillus</taxon>
    </lineage>
</organism>
<evidence type="ECO:0000256" key="4">
    <source>
        <dbReference type="ARBA" id="ARBA00022840"/>
    </source>
</evidence>
<dbReference type="InterPro" id="IPR005494">
    <property type="entry name" value="GSPS_pre-ATP-grasp-like_dom"/>
</dbReference>
<keyword evidence="4" id="KW-0067">ATP-binding</keyword>